<dbReference type="Pfam" id="PF00361">
    <property type="entry name" value="Proton_antipo_M"/>
    <property type="match status" value="1"/>
</dbReference>
<evidence type="ECO:0000256" key="5">
    <source>
        <dbReference type="HAMAP-Rule" id="MF_00445"/>
    </source>
</evidence>
<dbReference type="NCBIfam" id="TIGR01770">
    <property type="entry name" value="NDH_I_N"/>
    <property type="match status" value="1"/>
</dbReference>
<sequence>MELLEAYRMLPADLMAALPLVLTTVIGLVLVVWDAFRNDAPPIPWVAAAALALGFFWELGSISRPPETAFYGLIRVGGMASFANAVILASGLLTIVLSVPYLRRLRHLHGEIYALILFATVGMLVLASANNLISIFVGLETMSICLYIMTGLVREDVGAGEAALKYFLLGAFSTGFFLYGIALLYGATGTMYLPQMTAKLAEGVHPVMFWAGVALLLVGFLFKVGAVPFHMWTPDVYQGAPTTLTGYMAAASKAAAFAALMLVLDAALPAERWQLMLALVALVTMVAGNVLALVQQNAKRMLAYSSIAHAGYILVGLAAGTPEGYGGALFYLLVYALMNIGAFGVMAFLEWDGKVGREQTMDSLAGIGYRRPLLGVAMAFFMFSLTGFPPLAGFIAKYAVFAPAIKAGLTWLVVVGVLASVLSAYYYLRLVYIFWMKTPDEAPEVVRQQTFSVPPASQAVLLVCVVLIVLLGVLPGLLEVTASFFPTPAAPPAATTMLLP</sequence>
<feature type="transmembrane region" description="Helical" evidence="5">
    <location>
        <begin position="112"/>
        <end position="129"/>
    </location>
</feature>
<evidence type="ECO:0000259" key="7">
    <source>
        <dbReference type="Pfam" id="PF00361"/>
    </source>
</evidence>
<dbReference type="AlphaFoldDB" id="A0A7V2F6E2"/>
<name>A0A7V2F6E2_RHOMR</name>
<evidence type="ECO:0000256" key="4">
    <source>
        <dbReference type="ARBA" id="ARBA00023136"/>
    </source>
</evidence>
<evidence type="ECO:0000256" key="2">
    <source>
        <dbReference type="ARBA" id="ARBA00022692"/>
    </source>
</evidence>
<keyword evidence="2 5" id="KW-0812">Transmembrane</keyword>
<comment type="subunit">
    <text evidence="5">NDH-1 is composed of 14 different subunits. Subunits NuoA, H, J, K, L, M, N constitute the membrane sector of the complex.</text>
</comment>
<comment type="subcellular location">
    <subcellularLocation>
        <location evidence="5">Cell membrane</location>
        <topology evidence="5">Multi-pass membrane protein</topology>
    </subcellularLocation>
    <subcellularLocation>
        <location evidence="1">Endomembrane system</location>
        <topology evidence="1">Multi-pass membrane protein</topology>
    </subcellularLocation>
    <subcellularLocation>
        <location evidence="6">Membrane</location>
        <topology evidence="6">Multi-pass membrane protein</topology>
    </subcellularLocation>
</comment>
<feature type="transmembrane region" description="Helical" evidence="5">
    <location>
        <begin position="328"/>
        <end position="351"/>
    </location>
</feature>
<keyword evidence="3 5" id="KW-1133">Transmembrane helix</keyword>
<dbReference type="PANTHER" id="PTHR22773">
    <property type="entry name" value="NADH DEHYDROGENASE"/>
    <property type="match status" value="1"/>
</dbReference>
<dbReference type="GO" id="GO:0048038">
    <property type="term" value="F:quinone binding"/>
    <property type="evidence" value="ECO:0007669"/>
    <property type="project" value="UniProtKB-KW"/>
</dbReference>
<dbReference type="GO" id="GO:0012505">
    <property type="term" value="C:endomembrane system"/>
    <property type="evidence" value="ECO:0007669"/>
    <property type="project" value="UniProtKB-SubCell"/>
</dbReference>
<feature type="transmembrane region" description="Helical" evidence="5">
    <location>
        <begin position="14"/>
        <end position="36"/>
    </location>
</feature>
<evidence type="ECO:0000256" key="3">
    <source>
        <dbReference type="ARBA" id="ARBA00022989"/>
    </source>
</evidence>
<comment type="catalytic activity">
    <reaction evidence="5">
        <text>a quinone + NADH + 5 H(+)(in) = a quinol + NAD(+) + 4 H(+)(out)</text>
        <dbReference type="Rhea" id="RHEA:57888"/>
        <dbReference type="ChEBI" id="CHEBI:15378"/>
        <dbReference type="ChEBI" id="CHEBI:24646"/>
        <dbReference type="ChEBI" id="CHEBI:57540"/>
        <dbReference type="ChEBI" id="CHEBI:57945"/>
        <dbReference type="ChEBI" id="CHEBI:132124"/>
    </reaction>
</comment>
<feature type="transmembrane region" description="Helical" evidence="5">
    <location>
        <begin position="301"/>
        <end position="322"/>
    </location>
</feature>
<feature type="transmembrane region" description="Helical" evidence="5">
    <location>
        <begin position="372"/>
        <end position="396"/>
    </location>
</feature>
<accession>A0A7V2F6E2</accession>
<proteinExistence type="inferred from homology"/>
<dbReference type="GO" id="GO:0050136">
    <property type="term" value="F:NADH dehydrogenase (quinone) (non-electrogenic) activity"/>
    <property type="evidence" value="ECO:0007669"/>
    <property type="project" value="UniProtKB-UniRule"/>
</dbReference>
<feature type="transmembrane region" description="Helical" evidence="5">
    <location>
        <begin position="135"/>
        <end position="154"/>
    </location>
</feature>
<protein>
    <recommendedName>
        <fullName evidence="5">NADH-quinone oxidoreductase subunit N</fullName>
        <ecNumber evidence="5">7.1.1.-</ecNumber>
    </recommendedName>
    <alternativeName>
        <fullName evidence="5">NADH dehydrogenase I subunit N</fullName>
    </alternativeName>
    <alternativeName>
        <fullName evidence="5">NDH-1 subunit N</fullName>
    </alternativeName>
</protein>
<dbReference type="GO" id="GO:0005886">
    <property type="term" value="C:plasma membrane"/>
    <property type="evidence" value="ECO:0007669"/>
    <property type="project" value="UniProtKB-SubCell"/>
</dbReference>
<keyword evidence="5" id="KW-1278">Translocase</keyword>
<feature type="transmembrane region" description="Helical" evidence="5">
    <location>
        <begin position="408"/>
        <end position="428"/>
    </location>
</feature>
<gene>
    <name evidence="5" type="primary">nuoN</name>
    <name evidence="8" type="ORF">ENO59_07210</name>
</gene>
<feature type="domain" description="NADH:quinone oxidoreductase/Mrp antiporter transmembrane" evidence="7">
    <location>
        <begin position="129"/>
        <end position="423"/>
    </location>
</feature>
<dbReference type="InterPro" id="IPR010096">
    <property type="entry name" value="NADH-Q_OxRdtase_suN/2"/>
</dbReference>
<feature type="transmembrane region" description="Helical" evidence="5">
    <location>
        <begin position="275"/>
        <end position="294"/>
    </location>
</feature>
<dbReference type="EC" id="7.1.1.-" evidence="5"/>
<keyword evidence="5" id="KW-0830">Ubiquinone</keyword>
<dbReference type="GO" id="GO:0008137">
    <property type="term" value="F:NADH dehydrogenase (ubiquinone) activity"/>
    <property type="evidence" value="ECO:0007669"/>
    <property type="project" value="InterPro"/>
</dbReference>
<comment type="similarity">
    <text evidence="5">Belongs to the complex I subunit 2 family.</text>
</comment>
<keyword evidence="5" id="KW-0520">NAD</keyword>
<dbReference type="PRINTS" id="PR01434">
    <property type="entry name" value="NADHDHGNASE5"/>
</dbReference>
<keyword evidence="5" id="KW-1003">Cell membrane</keyword>
<feature type="transmembrane region" description="Helical" evidence="5">
    <location>
        <begin position="43"/>
        <end position="62"/>
    </location>
</feature>
<keyword evidence="5" id="KW-0874">Quinone</keyword>
<evidence type="ECO:0000256" key="1">
    <source>
        <dbReference type="ARBA" id="ARBA00004127"/>
    </source>
</evidence>
<feature type="transmembrane region" description="Helical" evidence="5">
    <location>
        <begin position="82"/>
        <end position="100"/>
    </location>
</feature>
<feature type="transmembrane region" description="Helical" evidence="5">
    <location>
        <begin position="459"/>
        <end position="478"/>
    </location>
</feature>
<keyword evidence="5" id="KW-0813">Transport</keyword>
<evidence type="ECO:0000313" key="8">
    <source>
        <dbReference type="EMBL" id="HER96291.1"/>
    </source>
</evidence>
<feature type="transmembrane region" description="Helical" evidence="5">
    <location>
        <begin position="244"/>
        <end position="263"/>
    </location>
</feature>
<dbReference type="EMBL" id="DSGB01000005">
    <property type="protein sequence ID" value="HER96291.1"/>
    <property type="molecule type" value="Genomic_DNA"/>
</dbReference>
<evidence type="ECO:0000256" key="6">
    <source>
        <dbReference type="RuleBase" id="RU000320"/>
    </source>
</evidence>
<reference evidence="8" key="1">
    <citation type="journal article" date="2020" name="mSystems">
        <title>Genome- and Community-Level Interaction Insights into Carbon Utilization and Element Cycling Functions of Hydrothermarchaeota in Hydrothermal Sediment.</title>
        <authorList>
            <person name="Zhou Z."/>
            <person name="Liu Y."/>
            <person name="Xu W."/>
            <person name="Pan J."/>
            <person name="Luo Z.H."/>
            <person name="Li M."/>
        </authorList>
    </citation>
    <scope>NUCLEOTIDE SEQUENCE [LARGE SCALE GENOMIC DNA]</scope>
    <source>
        <strain evidence="8">SpSt-143</strain>
    </source>
</reference>
<feature type="transmembrane region" description="Helical" evidence="5">
    <location>
        <begin position="166"/>
        <end position="187"/>
    </location>
</feature>
<comment type="function">
    <text evidence="5">NDH-1 shuttles electrons from NADH, via FMN and iron-sulfur (Fe-S) centers, to quinones in the respiratory chain. The immediate electron acceptor for the enzyme in this species is believed to be ubiquinone. Couples the redox reaction to proton translocation (for every two electrons transferred, four hydrogen ions are translocated across the cytoplasmic membrane), and thus conserves the redox energy in a proton gradient.</text>
</comment>
<feature type="transmembrane region" description="Helical" evidence="5">
    <location>
        <begin position="207"/>
        <end position="232"/>
    </location>
</feature>
<dbReference type="HAMAP" id="MF_00445">
    <property type="entry name" value="NDH1_NuoN_1"/>
    <property type="match status" value="1"/>
</dbReference>
<dbReference type="InterPro" id="IPR001750">
    <property type="entry name" value="ND/Mrp_TM"/>
</dbReference>
<dbReference type="GO" id="GO:0042773">
    <property type="term" value="P:ATP synthesis coupled electron transport"/>
    <property type="evidence" value="ECO:0007669"/>
    <property type="project" value="InterPro"/>
</dbReference>
<comment type="caution">
    <text evidence="8">The sequence shown here is derived from an EMBL/GenBank/DDBJ whole genome shotgun (WGS) entry which is preliminary data.</text>
</comment>
<keyword evidence="4 5" id="KW-0472">Membrane</keyword>
<organism evidence="8">
    <name type="scientific">Rhodothermus marinus</name>
    <name type="common">Rhodothermus obamensis</name>
    <dbReference type="NCBI Taxonomy" id="29549"/>
    <lineage>
        <taxon>Bacteria</taxon>
        <taxon>Pseudomonadati</taxon>
        <taxon>Rhodothermota</taxon>
        <taxon>Rhodothermia</taxon>
        <taxon>Rhodothermales</taxon>
        <taxon>Rhodothermaceae</taxon>
        <taxon>Rhodothermus</taxon>
    </lineage>
</organism>